<evidence type="ECO:0000313" key="1">
    <source>
        <dbReference type="EMBL" id="MBO1804482.1"/>
    </source>
</evidence>
<dbReference type="AlphaFoldDB" id="A0A939LY09"/>
<name>A0A939LY09_9MICO</name>
<dbReference type="InterPro" id="IPR029063">
    <property type="entry name" value="SAM-dependent_MTases_sf"/>
</dbReference>
<dbReference type="SUPFAM" id="SSF53335">
    <property type="entry name" value="S-adenosyl-L-methionine-dependent methyltransferases"/>
    <property type="match status" value="1"/>
</dbReference>
<sequence>MATLHHFPDLEAALSRLADLTAPGGVLAIAGVARTSRPKDVMLHLGGAVQHRWLARKYGFWEHTAPTVWPPPHDYLTVRRTAERVLPGVQWKQLLLWRYALIWRKPIS</sequence>
<protein>
    <recommendedName>
        <fullName evidence="3">Methyltransferase domain-containing protein</fullName>
    </recommendedName>
</protein>
<gene>
    <name evidence="1" type="ORF">J4H91_04010</name>
</gene>
<dbReference type="Proteomes" id="UP000664398">
    <property type="component" value="Unassembled WGS sequence"/>
</dbReference>
<organism evidence="1 2">
    <name type="scientific">Leucobacter ruminantium</name>
    <dbReference type="NCBI Taxonomy" id="1289170"/>
    <lineage>
        <taxon>Bacteria</taxon>
        <taxon>Bacillati</taxon>
        <taxon>Actinomycetota</taxon>
        <taxon>Actinomycetes</taxon>
        <taxon>Micrococcales</taxon>
        <taxon>Microbacteriaceae</taxon>
        <taxon>Leucobacter</taxon>
    </lineage>
</organism>
<keyword evidence="2" id="KW-1185">Reference proteome</keyword>
<comment type="caution">
    <text evidence="1">The sequence shown here is derived from an EMBL/GenBank/DDBJ whole genome shotgun (WGS) entry which is preliminary data.</text>
</comment>
<dbReference type="Gene3D" id="3.40.50.150">
    <property type="entry name" value="Vaccinia Virus protein VP39"/>
    <property type="match status" value="1"/>
</dbReference>
<evidence type="ECO:0008006" key="3">
    <source>
        <dbReference type="Google" id="ProtNLM"/>
    </source>
</evidence>
<dbReference type="EMBL" id="JAGDYL010000005">
    <property type="protein sequence ID" value="MBO1804482.1"/>
    <property type="molecule type" value="Genomic_DNA"/>
</dbReference>
<proteinExistence type="predicted"/>
<accession>A0A939LY09</accession>
<reference evidence="1" key="1">
    <citation type="submission" date="2021-03" db="EMBL/GenBank/DDBJ databases">
        <title>Leucobacter chromiisoli sp. nov., isolated from chromium-containing soil of chemical plant.</title>
        <authorList>
            <person name="Xu Z."/>
        </authorList>
    </citation>
    <scope>NUCLEOTIDE SEQUENCE</scope>
    <source>
        <strain evidence="1">A2</strain>
    </source>
</reference>
<evidence type="ECO:0000313" key="2">
    <source>
        <dbReference type="Proteomes" id="UP000664398"/>
    </source>
</evidence>